<feature type="compositionally biased region" description="Polar residues" evidence="1">
    <location>
        <begin position="223"/>
        <end position="232"/>
    </location>
</feature>
<sequence>MTPEVSDDEESKDVPSVSEEPTSLEPLPKRMKLSEMGMESEPIEVIKPIISPVTQVDSAENAASDGEASTEINSATLPSTPLDAAENEQLSETAHRSPVLTDGMGEEDSEVTPRITRTPVKGDTIRGEDSEEAPRITRTPAKADSMRDEDSEVAPTITRSPAKADAMAEEDSEVPPRITRPPEKADTMREESSEVTPRITRSMAAAASSKSGVGTESPAVASETRSLQTDETAPTLACRSPRGEETVSSLDESSVHTEEEANASSHKLKQPSLPTTFGSPTRRKINVDEWVRDGAGKYTREAVLLYERVQEEAQRKCHYRWAPPGDEIYRDVDKNISVFQVHGAMDTGCVLLAPKTCQESSVAASCSSRPSCSTSAVGSHLRSPPATDRSRPYYYTVVSHWPATTNRSLLDCLYTTSLQHPTRRLSPQLTPGSSVACPSKCLVTPSVYRTPAGGHGPP</sequence>
<evidence type="ECO:0000313" key="4">
    <source>
        <dbReference type="WBParaSite" id="HPBE_0001417401-mRNA-1"/>
    </source>
</evidence>
<accession>A0A3P8AT14</accession>
<evidence type="ECO:0000256" key="1">
    <source>
        <dbReference type="SAM" id="MobiDB-lite"/>
    </source>
</evidence>
<evidence type="ECO:0000313" key="2">
    <source>
        <dbReference type="EMBL" id="VDO98754.1"/>
    </source>
</evidence>
<feature type="compositionally biased region" description="Polar residues" evidence="1">
    <location>
        <begin position="70"/>
        <end position="79"/>
    </location>
</feature>
<reference evidence="4" key="2">
    <citation type="submission" date="2019-09" db="UniProtKB">
        <authorList>
            <consortium name="WormBaseParasite"/>
        </authorList>
    </citation>
    <scope>IDENTIFICATION</scope>
</reference>
<dbReference type="Proteomes" id="UP000050761">
    <property type="component" value="Unassembled WGS sequence"/>
</dbReference>
<feature type="region of interest" description="Disordered" evidence="1">
    <location>
        <begin position="56"/>
        <end position="280"/>
    </location>
</feature>
<name>A0A3P8AT14_HELPZ</name>
<feature type="region of interest" description="Disordered" evidence="1">
    <location>
        <begin position="1"/>
        <end position="39"/>
    </location>
</feature>
<dbReference type="EMBL" id="UZAH01028243">
    <property type="protein sequence ID" value="VDO98754.1"/>
    <property type="molecule type" value="Genomic_DNA"/>
</dbReference>
<evidence type="ECO:0000313" key="3">
    <source>
        <dbReference type="Proteomes" id="UP000050761"/>
    </source>
</evidence>
<feature type="compositionally biased region" description="Basic and acidic residues" evidence="1">
    <location>
        <begin position="180"/>
        <end position="192"/>
    </location>
</feature>
<organism evidence="2">
    <name type="scientific">Heligmosomoides polygyrus</name>
    <name type="common">Parasitic roundworm</name>
    <dbReference type="NCBI Taxonomy" id="6339"/>
    <lineage>
        <taxon>Eukaryota</taxon>
        <taxon>Metazoa</taxon>
        <taxon>Ecdysozoa</taxon>
        <taxon>Nematoda</taxon>
        <taxon>Chromadorea</taxon>
        <taxon>Rhabditida</taxon>
        <taxon>Rhabditina</taxon>
        <taxon>Rhabditomorpha</taxon>
        <taxon>Strongyloidea</taxon>
        <taxon>Heligmosomidae</taxon>
        <taxon>Heligmosomoides</taxon>
    </lineage>
</organism>
<reference evidence="2 3" key="1">
    <citation type="submission" date="2018-11" db="EMBL/GenBank/DDBJ databases">
        <authorList>
            <consortium name="Pathogen Informatics"/>
        </authorList>
    </citation>
    <scope>NUCLEOTIDE SEQUENCE [LARGE SCALE GENOMIC DNA]</scope>
</reference>
<proteinExistence type="predicted"/>
<dbReference type="OrthoDB" id="10663705at2759"/>
<feature type="compositionally biased region" description="Basic and acidic residues" evidence="1">
    <location>
        <begin position="123"/>
        <end position="135"/>
    </location>
</feature>
<gene>
    <name evidence="2" type="ORF">HPBE_LOCUS14175</name>
</gene>
<feature type="compositionally biased region" description="Acidic residues" evidence="1">
    <location>
        <begin position="1"/>
        <end position="11"/>
    </location>
</feature>
<dbReference type="AlphaFoldDB" id="A0A3P8AT14"/>
<keyword evidence="3" id="KW-1185">Reference proteome</keyword>
<protein>
    <submittedName>
        <fullName evidence="4">ELM2 domain-containing protein</fullName>
    </submittedName>
</protein>
<dbReference type="WBParaSite" id="HPBE_0001417401-mRNA-1">
    <property type="protein sequence ID" value="HPBE_0001417401-mRNA-1"/>
    <property type="gene ID" value="HPBE_0001417401"/>
</dbReference>